<evidence type="ECO:0000313" key="6">
    <source>
        <dbReference type="Proteomes" id="UP000696280"/>
    </source>
</evidence>
<dbReference type="SUPFAM" id="SSF53474">
    <property type="entry name" value="alpha/beta-Hydrolases"/>
    <property type="match status" value="1"/>
</dbReference>
<dbReference type="EMBL" id="CAJVRL010000081">
    <property type="protein sequence ID" value="CAG8958151.1"/>
    <property type="molecule type" value="Genomic_DNA"/>
</dbReference>
<comment type="caution">
    <text evidence="5">The sequence shown here is derived from an EMBL/GenBank/DDBJ whole genome shotgun (WGS) entry which is preliminary data.</text>
</comment>
<dbReference type="Gene3D" id="3.40.50.1820">
    <property type="entry name" value="alpha/beta hydrolase"/>
    <property type="match status" value="1"/>
</dbReference>
<feature type="region of interest" description="Disordered" evidence="2">
    <location>
        <begin position="201"/>
        <end position="261"/>
    </location>
</feature>
<evidence type="ECO:0000256" key="2">
    <source>
        <dbReference type="SAM" id="MobiDB-lite"/>
    </source>
</evidence>
<keyword evidence="3" id="KW-0812">Transmembrane</keyword>
<dbReference type="Pfam" id="PF07859">
    <property type="entry name" value="Abhydrolase_3"/>
    <property type="match status" value="1"/>
</dbReference>
<reference evidence="5" key="1">
    <citation type="submission" date="2021-07" db="EMBL/GenBank/DDBJ databases">
        <authorList>
            <person name="Durling M."/>
        </authorList>
    </citation>
    <scope>NUCLEOTIDE SEQUENCE</scope>
</reference>
<keyword evidence="6" id="KW-1185">Reference proteome</keyword>
<feature type="domain" description="Alpha/beta hydrolase fold-3" evidence="4">
    <location>
        <begin position="100"/>
        <end position="360"/>
    </location>
</feature>
<dbReference type="InterPro" id="IPR013094">
    <property type="entry name" value="AB_hydrolase_3"/>
</dbReference>
<dbReference type="InterPro" id="IPR050300">
    <property type="entry name" value="GDXG_lipolytic_enzyme"/>
</dbReference>
<feature type="transmembrane region" description="Helical" evidence="3">
    <location>
        <begin position="12"/>
        <end position="36"/>
    </location>
</feature>
<gene>
    <name evidence="5" type="ORF">HYFRA_00000500</name>
</gene>
<keyword evidence="3" id="KW-0472">Membrane</keyword>
<dbReference type="Proteomes" id="UP000696280">
    <property type="component" value="Unassembled WGS sequence"/>
</dbReference>
<evidence type="ECO:0000259" key="4">
    <source>
        <dbReference type="Pfam" id="PF07859"/>
    </source>
</evidence>
<evidence type="ECO:0000313" key="5">
    <source>
        <dbReference type="EMBL" id="CAG8958151.1"/>
    </source>
</evidence>
<protein>
    <recommendedName>
        <fullName evidence="4">Alpha/beta hydrolase fold-3 domain-containing protein</fullName>
    </recommendedName>
</protein>
<name>A0A9N9L1L6_9HELO</name>
<sequence>MILGQVSWLDCFVFLIFLAPQLILRVGIFPTLLCGLRALPFLLIKLPAGFIYDRLFLSRENRSPFVQTASWFEDFIIRCSDFKGIWMIDDESRDPDIVIYYAHGGGFSMGSSYFYLEFLLTWLSLLKTCGDFDNPAIFSLEYTLVPDDSYPTQLREASAGYKYTLSKTTGDPSKICVAGDSAGGTIILTLLLHLASISNRPTPKPIPSNPSNLSTHLRSRSQPPTNKPSNPGMALLISNNPNPPPPPRKHIQPAHPQTHPLQSLQSLHPSQIPDYLDPATLQAYANLYAGPDTSIDDPVISPGRCKSVSWWQKAWPKHGIFVVYGAEEVFAPEIRGLVRFWEESGLEVGWEEERGGIHAWPVASVFLSGKGERRLRGLRVIVGEIGGRMGRGK</sequence>
<dbReference type="GO" id="GO:0016787">
    <property type="term" value="F:hydrolase activity"/>
    <property type="evidence" value="ECO:0007669"/>
    <property type="project" value="UniProtKB-KW"/>
</dbReference>
<evidence type="ECO:0000256" key="3">
    <source>
        <dbReference type="SAM" id="Phobius"/>
    </source>
</evidence>
<dbReference type="OrthoDB" id="408631at2759"/>
<keyword evidence="3" id="KW-1133">Transmembrane helix</keyword>
<evidence type="ECO:0000256" key="1">
    <source>
        <dbReference type="ARBA" id="ARBA00022801"/>
    </source>
</evidence>
<organism evidence="5 6">
    <name type="scientific">Hymenoscyphus fraxineus</name>
    <dbReference type="NCBI Taxonomy" id="746836"/>
    <lineage>
        <taxon>Eukaryota</taxon>
        <taxon>Fungi</taxon>
        <taxon>Dikarya</taxon>
        <taxon>Ascomycota</taxon>
        <taxon>Pezizomycotina</taxon>
        <taxon>Leotiomycetes</taxon>
        <taxon>Helotiales</taxon>
        <taxon>Helotiaceae</taxon>
        <taxon>Hymenoscyphus</taxon>
    </lineage>
</organism>
<dbReference type="PANTHER" id="PTHR48081:SF2">
    <property type="entry name" value="ALPHA_BETA-HYDROLASE"/>
    <property type="match status" value="1"/>
</dbReference>
<feature type="compositionally biased region" description="Polar residues" evidence="2">
    <location>
        <begin position="209"/>
        <end position="229"/>
    </location>
</feature>
<dbReference type="AlphaFoldDB" id="A0A9N9L1L6"/>
<accession>A0A9N9L1L6</accession>
<dbReference type="PANTHER" id="PTHR48081">
    <property type="entry name" value="AB HYDROLASE SUPERFAMILY PROTEIN C4A8.06C"/>
    <property type="match status" value="1"/>
</dbReference>
<keyword evidence="1" id="KW-0378">Hydrolase</keyword>
<dbReference type="InterPro" id="IPR029058">
    <property type="entry name" value="AB_hydrolase_fold"/>
</dbReference>
<proteinExistence type="predicted"/>